<feature type="transmembrane region" description="Helical" evidence="6">
    <location>
        <begin position="455"/>
        <end position="475"/>
    </location>
</feature>
<evidence type="ECO:0000256" key="6">
    <source>
        <dbReference type="SAM" id="Phobius"/>
    </source>
</evidence>
<dbReference type="SUPFAM" id="SSF103473">
    <property type="entry name" value="MFS general substrate transporter"/>
    <property type="match status" value="1"/>
</dbReference>
<dbReference type="FunFam" id="1.20.1250.20:FF:000034">
    <property type="entry name" value="MFS general substrate transporter"/>
    <property type="match status" value="1"/>
</dbReference>
<dbReference type="PANTHER" id="PTHR43791">
    <property type="entry name" value="PERMEASE-RELATED"/>
    <property type="match status" value="1"/>
</dbReference>
<gene>
    <name evidence="8" type="ORF">VNI00_002994</name>
</gene>
<organism evidence="8 9">
    <name type="scientific">Paramarasmius palmivorus</name>
    <dbReference type="NCBI Taxonomy" id="297713"/>
    <lineage>
        <taxon>Eukaryota</taxon>
        <taxon>Fungi</taxon>
        <taxon>Dikarya</taxon>
        <taxon>Basidiomycota</taxon>
        <taxon>Agaricomycotina</taxon>
        <taxon>Agaricomycetes</taxon>
        <taxon>Agaricomycetidae</taxon>
        <taxon>Agaricales</taxon>
        <taxon>Marasmiineae</taxon>
        <taxon>Marasmiaceae</taxon>
        <taxon>Paramarasmius</taxon>
    </lineage>
</organism>
<accession>A0AAW0DZC2</accession>
<feature type="transmembrane region" description="Helical" evidence="6">
    <location>
        <begin position="297"/>
        <end position="321"/>
    </location>
</feature>
<dbReference type="PANTHER" id="PTHR43791:SF19">
    <property type="entry name" value="TRANSPORTER, PUTATIVE (AFU_ORTHOLOGUE AFUA_1G01812)-RELATED"/>
    <property type="match status" value="1"/>
</dbReference>
<name>A0AAW0DZC2_9AGAR</name>
<evidence type="ECO:0000313" key="9">
    <source>
        <dbReference type="Proteomes" id="UP001383192"/>
    </source>
</evidence>
<keyword evidence="5 6" id="KW-0472">Membrane</keyword>
<reference evidence="8 9" key="1">
    <citation type="submission" date="2024-01" db="EMBL/GenBank/DDBJ databases">
        <title>A draft genome for a cacao thread blight-causing isolate of Paramarasmius palmivorus.</title>
        <authorList>
            <person name="Baruah I.K."/>
            <person name="Bukari Y."/>
            <person name="Amoako-Attah I."/>
            <person name="Meinhardt L.W."/>
            <person name="Bailey B.A."/>
            <person name="Cohen S.P."/>
        </authorList>
    </citation>
    <scope>NUCLEOTIDE SEQUENCE [LARGE SCALE GENOMIC DNA]</scope>
    <source>
        <strain evidence="8 9">GH-12</strain>
    </source>
</reference>
<dbReference type="GO" id="GO:0022857">
    <property type="term" value="F:transmembrane transporter activity"/>
    <property type="evidence" value="ECO:0007669"/>
    <property type="project" value="InterPro"/>
</dbReference>
<dbReference type="Pfam" id="PF07690">
    <property type="entry name" value="MFS_1"/>
    <property type="match status" value="1"/>
</dbReference>
<dbReference type="Gene3D" id="1.20.1250.20">
    <property type="entry name" value="MFS general substrate transporter like domains"/>
    <property type="match status" value="2"/>
</dbReference>
<evidence type="ECO:0000259" key="7">
    <source>
        <dbReference type="PROSITE" id="PS50850"/>
    </source>
</evidence>
<feature type="transmembrane region" description="Helical" evidence="6">
    <location>
        <begin position="193"/>
        <end position="213"/>
    </location>
</feature>
<dbReference type="InterPro" id="IPR011701">
    <property type="entry name" value="MFS"/>
</dbReference>
<keyword evidence="3 6" id="KW-0812">Transmembrane</keyword>
<dbReference type="EMBL" id="JAYKXP010000007">
    <property type="protein sequence ID" value="KAK7056439.1"/>
    <property type="molecule type" value="Genomic_DNA"/>
</dbReference>
<keyword evidence="9" id="KW-1185">Reference proteome</keyword>
<feature type="domain" description="Major facilitator superfamily (MFS) profile" evidence="7">
    <location>
        <begin position="51"/>
        <end position="481"/>
    </location>
</feature>
<keyword evidence="4 6" id="KW-1133">Transmembrane helix</keyword>
<comment type="caution">
    <text evidence="8">The sequence shown here is derived from an EMBL/GenBank/DDBJ whole genome shotgun (WGS) entry which is preliminary data.</text>
</comment>
<proteinExistence type="predicted"/>
<evidence type="ECO:0000256" key="1">
    <source>
        <dbReference type="ARBA" id="ARBA00004141"/>
    </source>
</evidence>
<dbReference type="Proteomes" id="UP001383192">
    <property type="component" value="Unassembled WGS sequence"/>
</dbReference>
<evidence type="ECO:0000256" key="5">
    <source>
        <dbReference type="ARBA" id="ARBA00023136"/>
    </source>
</evidence>
<feature type="transmembrane region" description="Helical" evidence="6">
    <location>
        <begin position="333"/>
        <end position="356"/>
    </location>
</feature>
<protein>
    <recommendedName>
        <fullName evidence="7">Major facilitator superfamily (MFS) profile domain-containing protein</fullName>
    </recommendedName>
</protein>
<feature type="transmembrane region" description="Helical" evidence="6">
    <location>
        <begin position="97"/>
        <end position="119"/>
    </location>
</feature>
<comment type="subcellular location">
    <subcellularLocation>
        <location evidence="1">Membrane</location>
        <topology evidence="1">Multi-pass membrane protein</topology>
    </subcellularLocation>
</comment>
<keyword evidence="2" id="KW-0813">Transport</keyword>
<dbReference type="InterPro" id="IPR020846">
    <property type="entry name" value="MFS_dom"/>
</dbReference>
<sequence length="526" mass="58560">MDTEKPVVSSSSSDKEAASIQVPHETPLYNAHIDTSGIDERKLLRKIDLALIPWLSFLYLLSFLDRTSIGNAKSAFLNDAGQLYNLEDDLNITDNQYLISLTVFFFSYAVFEVPSNVFLKRLRPSIWLSGLMLLWGVMMTVQGLVHDYGGLVTLFITQAMRFFLGVFEAGLFPGVNYYLSCWYKRSEFGIRAAVFFSAATVSGAFGGLLAAAIAQMDGVGGKPAWAWIFILEGLITVVAGVFSFWIIQDFPDTAKFLSETERTVVVRRLQSDDQFSAAGEKLRWRYIKQSLFDWKTWVGMLIYAGCDMPLYAFSLFLPSIINQLGDFASNRTVANLLTVPVYVFACIITCLVGFLADRLGNRGYFNLGFYCLGAAGYIILIASRNPAVSYFAVFLAACGIFPNIPNTIAWMSNNVEGSYKRSVTLGMVISFGNINGAVSSNVYRAADAPWYPLGHGLVLMYIGIGIVTSCIYLFFVKRENAKRDRGERDEIIGDSKTGHEKNGQYATVAEAKREKGDEWSGYRYIL</sequence>
<feature type="transmembrane region" description="Helical" evidence="6">
    <location>
        <begin position="126"/>
        <end position="145"/>
    </location>
</feature>
<dbReference type="AlphaFoldDB" id="A0AAW0DZC2"/>
<evidence type="ECO:0000256" key="4">
    <source>
        <dbReference type="ARBA" id="ARBA00022989"/>
    </source>
</evidence>
<feature type="transmembrane region" description="Helical" evidence="6">
    <location>
        <begin position="363"/>
        <end position="382"/>
    </location>
</feature>
<dbReference type="InterPro" id="IPR036259">
    <property type="entry name" value="MFS_trans_sf"/>
</dbReference>
<evidence type="ECO:0000256" key="2">
    <source>
        <dbReference type="ARBA" id="ARBA00022448"/>
    </source>
</evidence>
<dbReference type="FunFam" id="1.20.1250.20:FF:000068">
    <property type="entry name" value="MFS general substrate transporter"/>
    <property type="match status" value="1"/>
</dbReference>
<evidence type="ECO:0000256" key="3">
    <source>
        <dbReference type="ARBA" id="ARBA00022692"/>
    </source>
</evidence>
<dbReference type="PROSITE" id="PS50850">
    <property type="entry name" value="MFS"/>
    <property type="match status" value="1"/>
</dbReference>
<evidence type="ECO:0000313" key="8">
    <source>
        <dbReference type="EMBL" id="KAK7056439.1"/>
    </source>
</evidence>
<feature type="transmembrane region" description="Helical" evidence="6">
    <location>
        <begin position="151"/>
        <end position="172"/>
    </location>
</feature>
<feature type="transmembrane region" description="Helical" evidence="6">
    <location>
        <begin position="423"/>
        <end position="443"/>
    </location>
</feature>
<feature type="transmembrane region" description="Helical" evidence="6">
    <location>
        <begin position="47"/>
        <end position="64"/>
    </location>
</feature>
<feature type="transmembrane region" description="Helical" evidence="6">
    <location>
        <begin position="388"/>
        <end position="411"/>
    </location>
</feature>
<dbReference type="GO" id="GO:0016020">
    <property type="term" value="C:membrane"/>
    <property type="evidence" value="ECO:0007669"/>
    <property type="project" value="UniProtKB-SubCell"/>
</dbReference>
<feature type="transmembrane region" description="Helical" evidence="6">
    <location>
        <begin position="225"/>
        <end position="247"/>
    </location>
</feature>